<gene>
    <name evidence="1" type="ORF">NDU88_005338</name>
</gene>
<keyword evidence="2" id="KW-1185">Reference proteome</keyword>
<dbReference type="AlphaFoldDB" id="A0AAV7V4B6"/>
<protein>
    <submittedName>
        <fullName evidence="1">Uncharacterized protein</fullName>
    </submittedName>
</protein>
<organism evidence="1 2">
    <name type="scientific">Pleurodeles waltl</name>
    <name type="common">Iberian ribbed newt</name>
    <dbReference type="NCBI Taxonomy" id="8319"/>
    <lineage>
        <taxon>Eukaryota</taxon>
        <taxon>Metazoa</taxon>
        <taxon>Chordata</taxon>
        <taxon>Craniata</taxon>
        <taxon>Vertebrata</taxon>
        <taxon>Euteleostomi</taxon>
        <taxon>Amphibia</taxon>
        <taxon>Batrachia</taxon>
        <taxon>Caudata</taxon>
        <taxon>Salamandroidea</taxon>
        <taxon>Salamandridae</taxon>
        <taxon>Pleurodelinae</taxon>
        <taxon>Pleurodeles</taxon>
    </lineage>
</organism>
<evidence type="ECO:0000313" key="1">
    <source>
        <dbReference type="EMBL" id="KAJ1196078.1"/>
    </source>
</evidence>
<sequence>MAEASTPCESIVSSYITDIAAEAESKMAFRMSRNWLLFYCCCAQIKSRIGVRCWNAAHFNGALTGVWQQYFGALYAEVKSADEDVVVQRIETSI</sequence>
<name>A0AAV7V4B6_PLEWA</name>
<dbReference type="Proteomes" id="UP001066276">
    <property type="component" value="Chromosome 2_2"/>
</dbReference>
<accession>A0AAV7V4B6</accession>
<dbReference type="EMBL" id="JANPWB010000004">
    <property type="protein sequence ID" value="KAJ1196078.1"/>
    <property type="molecule type" value="Genomic_DNA"/>
</dbReference>
<evidence type="ECO:0000313" key="2">
    <source>
        <dbReference type="Proteomes" id="UP001066276"/>
    </source>
</evidence>
<proteinExistence type="predicted"/>
<comment type="caution">
    <text evidence="1">The sequence shown here is derived from an EMBL/GenBank/DDBJ whole genome shotgun (WGS) entry which is preliminary data.</text>
</comment>
<reference evidence="1" key="1">
    <citation type="journal article" date="2022" name="bioRxiv">
        <title>Sequencing and chromosome-scale assembly of the giantPleurodeles waltlgenome.</title>
        <authorList>
            <person name="Brown T."/>
            <person name="Elewa A."/>
            <person name="Iarovenko S."/>
            <person name="Subramanian E."/>
            <person name="Araus A.J."/>
            <person name="Petzold A."/>
            <person name="Susuki M."/>
            <person name="Suzuki K.-i.T."/>
            <person name="Hayashi T."/>
            <person name="Toyoda A."/>
            <person name="Oliveira C."/>
            <person name="Osipova E."/>
            <person name="Leigh N.D."/>
            <person name="Simon A."/>
            <person name="Yun M.H."/>
        </authorList>
    </citation>
    <scope>NUCLEOTIDE SEQUENCE</scope>
    <source>
        <strain evidence="1">20211129_DDA</strain>
        <tissue evidence="1">Liver</tissue>
    </source>
</reference>